<evidence type="ECO:0000313" key="1">
    <source>
        <dbReference type="EMBL" id="SHG28710.1"/>
    </source>
</evidence>
<dbReference type="AlphaFoldDB" id="A0A1M5ILB0"/>
<dbReference type="RefSeq" id="WP_062184430.1">
    <property type="nucleotide sequence ID" value="NZ_BBXL01000027.1"/>
</dbReference>
<gene>
    <name evidence="1" type="ORF">SAMN05444362_12019</name>
</gene>
<keyword evidence="2" id="KW-1185">Reference proteome</keyword>
<sequence>MKVPKQTAEIFELLSKRQFICSNSSDIHISKLYEIIDDLDNFDALYDYFNAINFILEKGDEYYYFSRKNESRADLERKLEIACRWIDILDFLKTFDNNFASGYNFTPMQVATEVSVQAVLKNKADSLKNVLKLDEKTPYLEVVNRIIKSLCDDGFVEEENEILKSYKVLSSFKFLEELVNNINIPEEIQHEIPE</sequence>
<protein>
    <submittedName>
        <fullName evidence="1">Uncharacterized protein</fullName>
    </submittedName>
</protein>
<dbReference type="EMBL" id="FQUC01000020">
    <property type="protein sequence ID" value="SHG28710.1"/>
    <property type="molecule type" value="Genomic_DNA"/>
</dbReference>
<dbReference type="Proteomes" id="UP000184480">
    <property type="component" value="Unassembled WGS sequence"/>
</dbReference>
<name>A0A1M5ILB0_9BACT</name>
<reference evidence="2" key="1">
    <citation type="submission" date="2016-11" db="EMBL/GenBank/DDBJ databases">
        <authorList>
            <person name="Varghese N."/>
            <person name="Submissions S."/>
        </authorList>
    </citation>
    <scope>NUCLEOTIDE SEQUENCE [LARGE SCALE GENOMIC DNA]</scope>
    <source>
        <strain evidence="2">DSM 27370</strain>
    </source>
</reference>
<dbReference type="Pfam" id="PF21980">
    <property type="entry name" value="MksE"/>
    <property type="match status" value="1"/>
</dbReference>
<evidence type="ECO:0000313" key="2">
    <source>
        <dbReference type="Proteomes" id="UP000184480"/>
    </source>
</evidence>
<proteinExistence type="predicted"/>
<accession>A0A1M5ILB0</accession>
<dbReference type="STRING" id="1346286.SAMN05444362_12019"/>
<dbReference type="InterPro" id="IPR053841">
    <property type="entry name" value="MksE"/>
</dbReference>
<organism evidence="1 2">
    <name type="scientific">Dysgonomonas macrotermitis</name>
    <dbReference type="NCBI Taxonomy" id="1346286"/>
    <lineage>
        <taxon>Bacteria</taxon>
        <taxon>Pseudomonadati</taxon>
        <taxon>Bacteroidota</taxon>
        <taxon>Bacteroidia</taxon>
        <taxon>Bacteroidales</taxon>
        <taxon>Dysgonomonadaceae</taxon>
        <taxon>Dysgonomonas</taxon>
    </lineage>
</organism>
<dbReference type="OrthoDB" id="9808028at2"/>